<dbReference type="Proteomes" id="UP000324611">
    <property type="component" value="Unassembled WGS sequence"/>
</dbReference>
<keyword evidence="7" id="KW-1185">Reference proteome</keyword>
<dbReference type="Pfam" id="PF00440">
    <property type="entry name" value="TetR_N"/>
    <property type="match status" value="1"/>
</dbReference>
<evidence type="ECO:0000256" key="2">
    <source>
        <dbReference type="ARBA" id="ARBA00023125"/>
    </source>
</evidence>
<dbReference type="PRINTS" id="PR00455">
    <property type="entry name" value="HTHTETR"/>
</dbReference>
<keyword evidence="3" id="KW-0804">Transcription</keyword>
<dbReference type="SUPFAM" id="SSF46689">
    <property type="entry name" value="Homeodomain-like"/>
    <property type="match status" value="1"/>
</dbReference>
<dbReference type="InterPro" id="IPR001647">
    <property type="entry name" value="HTH_TetR"/>
</dbReference>
<dbReference type="SUPFAM" id="SSF48498">
    <property type="entry name" value="Tetracyclin repressor-like, C-terminal domain"/>
    <property type="match status" value="1"/>
</dbReference>
<dbReference type="PROSITE" id="PS50977">
    <property type="entry name" value="HTH_TETR_2"/>
    <property type="match status" value="1"/>
</dbReference>
<reference evidence="6 7" key="2">
    <citation type="submission" date="2019-09" db="EMBL/GenBank/DDBJ databases">
        <authorList>
            <person name="Jin C."/>
        </authorList>
    </citation>
    <scope>NUCLEOTIDE SEQUENCE [LARGE SCALE GENOMIC DNA]</scope>
    <source>
        <strain evidence="6 7">BN140078</strain>
    </source>
</reference>
<evidence type="ECO:0000256" key="3">
    <source>
        <dbReference type="ARBA" id="ARBA00023163"/>
    </source>
</evidence>
<gene>
    <name evidence="6" type="ORF">F0L74_05600</name>
</gene>
<dbReference type="EMBL" id="VUOC01000001">
    <property type="protein sequence ID" value="KAA2245434.1"/>
    <property type="molecule type" value="Genomic_DNA"/>
</dbReference>
<organism evidence="6 7">
    <name type="scientific">Chitinophaga agrisoli</name>
    <dbReference type="NCBI Taxonomy" id="2607653"/>
    <lineage>
        <taxon>Bacteria</taxon>
        <taxon>Pseudomonadati</taxon>
        <taxon>Bacteroidota</taxon>
        <taxon>Chitinophagia</taxon>
        <taxon>Chitinophagales</taxon>
        <taxon>Chitinophagaceae</taxon>
        <taxon>Chitinophaga</taxon>
    </lineage>
</organism>
<dbReference type="InterPro" id="IPR009057">
    <property type="entry name" value="Homeodomain-like_sf"/>
</dbReference>
<dbReference type="AlphaFoldDB" id="A0A5B2W2W0"/>
<dbReference type="PANTHER" id="PTHR47506">
    <property type="entry name" value="TRANSCRIPTIONAL REGULATORY PROTEIN"/>
    <property type="match status" value="1"/>
</dbReference>
<dbReference type="RefSeq" id="WP_149836823.1">
    <property type="nucleotide sequence ID" value="NZ_VUOC01000001.1"/>
</dbReference>
<evidence type="ECO:0000313" key="7">
    <source>
        <dbReference type="Proteomes" id="UP000324611"/>
    </source>
</evidence>
<feature type="domain" description="HTH tetR-type" evidence="5">
    <location>
        <begin position="5"/>
        <end position="65"/>
    </location>
</feature>
<protein>
    <submittedName>
        <fullName evidence="6">TetR/AcrR family transcriptional regulator</fullName>
    </submittedName>
</protein>
<reference evidence="6 7" key="1">
    <citation type="submission" date="2019-09" db="EMBL/GenBank/DDBJ databases">
        <title>Chitinophaga ginsengihumi sp. nov., isolated from soil of ginseng rhizosphere.</title>
        <authorList>
            <person name="Lee J."/>
        </authorList>
    </citation>
    <scope>NUCLEOTIDE SEQUENCE [LARGE SCALE GENOMIC DNA]</scope>
    <source>
        <strain evidence="6 7">BN140078</strain>
    </source>
</reference>
<evidence type="ECO:0000313" key="6">
    <source>
        <dbReference type="EMBL" id="KAA2245434.1"/>
    </source>
</evidence>
<keyword evidence="2 4" id="KW-0238">DNA-binding</keyword>
<dbReference type="InterPro" id="IPR011075">
    <property type="entry name" value="TetR_C"/>
</dbReference>
<comment type="caution">
    <text evidence="6">The sequence shown here is derived from an EMBL/GenBank/DDBJ whole genome shotgun (WGS) entry which is preliminary data.</text>
</comment>
<feature type="DNA-binding region" description="H-T-H motif" evidence="4">
    <location>
        <begin position="28"/>
        <end position="47"/>
    </location>
</feature>
<sequence>MSKAEKTKAFIIEKTAPVFNRKGFAGTSLTDLTDATGLTKGSIYGNFANKDEVALAVFEHNRQKVEQIVKAEMSKYTTVREQLLVYVDVYKNFLKYPFPDGGCPILNTAIEADDTHPELKEKAAAAMLAWKNRIAVLIKKGIDQGEFTTQDDPEQTALTLIALLEGAVMITKLTGKINFRNAIMQSVENMINAL</sequence>
<dbReference type="InterPro" id="IPR036271">
    <property type="entry name" value="Tet_transcr_reg_TetR-rel_C_sf"/>
</dbReference>
<name>A0A5B2W2W0_9BACT</name>
<keyword evidence="1" id="KW-0805">Transcription regulation</keyword>
<dbReference type="PANTHER" id="PTHR47506:SF3">
    <property type="entry name" value="HTH-TYPE TRANSCRIPTIONAL REGULATOR LMRA"/>
    <property type="match status" value="1"/>
</dbReference>
<dbReference type="GO" id="GO:0003677">
    <property type="term" value="F:DNA binding"/>
    <property type="evidence" value="ECO:0007669"/>
    <property type="project" value="UniProtKB-UniRule"/>
</dbReference>
<dbReference type="Pfam" id="PF16925">
    <property type="entry name" value="TetR_C_13"/>
    <property type="match status" value="1"/>
</dbReference>
<evidence type="ECO:0000259" key="5">
    <source>
        <dbReference type="PROSITE" id="PS50977"/>
    </source>
</evidence>
<dbReference type="Gene3D" id="1.10.357.10">
    <property type="entry name" value="Tetracycline Repressor, domain 2"/>
    <property type="match status" value="1"/>
</dbReference>
<evidence type="ECO:0000256" key="4">
    <source>
        <dbReference type="PROSITE-ProRule" id="PRU00335"/>
    </source>
</evidence>
<proteinExistence type="predicted"/>
<accession>A0A5B2W2W0</accession>
<evidence type="ECO:0000256" key="1">
    <source>
        <dbReference type="ARBA" id="ARBA00023015"/>
    </source>
</evidence>